<dbReference type="OrthoDB" id="545768at2759"/>
<evidence type="ECO:0000313" key="3">
    <source>
        <dbReference type="Proteomes" id="UP000247498"/>
    </source>
</evidence>
<dbReference type="EMBL" id="BDRX01000169">
    <property type="protein sequence ID" value="GBF99702.1"/>
    <property type="molecule type" value="Genomic_DNA"/>
</dbReference>
<gene>
    <name evidence="2" type="ORF">Rsub_12414</name>
</gene>
<keyword evidence="3" id="KW-1185">Reference proteome</keyword>
<sequence length="780" mass="79513">MPVVPEKQQLDGRVQGALASQFWGQPVASARVIAGTTVAAPCEPPPLSLVAPSGLSRTQLLIASHAAGLPLFPGWCEEHGGVVLDRVLVQSGRPRWWAALTGRLKAQRMAGQRSTMKLRETLSDPDNYALAATGRLLLSHATTLRAYVQADDLGQIPASFRGWGPPPTLRRKAGRRARRRNADGDADSEAAPDAEPDAASRGRAHRGGGRAGSGSGSSSAPHGMSAALQLRQALLDGYELTADLAVNEPMLDGVRPATNTPLRLSIDVAPRPTQRLGPLLYRVGAHGVLAPSTAEGAGGGAGGRTPHVLAAHMQGALALAGHATLWQASSKPWQRRSKRETAGALQAPRAAVGPGARLGHTALTAAAPGGEAGDGWQAAQRRASVASDGDDDGSAAGSARRHAGKPRRERAAGSGAPRESGPPLVTPGQVQDGLQQTTWRLERLRTDLQSWASRARAGELLRSGKGKRRGDGGRPGGCWSSFLPPPHLRVSGLVGVLGRLPLHHTHFDARAGGPAASRTSLGRGGSGGLGAASPEPGAHLGGLGDDDGGIGGGAGGAGARGAGHGATALLRQLGGASRGFMEHVVLGGLNGLGGLGSHLAHDVGVRLFAGGGASLQFGQMRRALLDFTRLEATADLGLTGPRVAGGGGGRILGGGGGGSAGRHPVFALDDCGAWHALTLSATQQLVGPVRLRADWRFGLDSDVPLALPRRGGGGSSISGPLLTLPNAATQLARHVGGMRPSVLDAAYGVDVIVPGSGGLVRGVAWYSPRRGEGGIELRLL</sequence>
<comment type="caution">
    <text evidence="2">The sequence shown here is derived from an EMBL/GenBank/DDBJ whole genome shotgun (WGS) entry which is preliminary data.</text>
</comment>
<protein>
    <submittedName>
        <fullName evidence="2">Uncharacterized protein</fullName>
    </submittedName>
</protein>
<accession>A0A2V0PKY6</accession>
<feature type="region of interest" description="Disordered" evidence="1">
    <location>
        <begin position="157"/>
        <end position="224"/>
    </location>
</feature>
<feature type="region of interest" description="Disordered" evidence="1">
    <location>
        <begin position="507"/>
        <end position="546"/>
    </location>
</feature>
<dbReference type="Proteomes" id="UP000247498">
    <property type="component" value="Unassembled WGS sequence"/>
</dbReference>
<dbReference type="PANTHER" id="PTHR34954">
    <property type="entry name" value="EXPRESSED PROTEIN"/>
    <property type="match status" value="1"/>
</dbReference>
<dbReference type="GO" id="GO:1990052">
    <property type="term" value="P:ER to chloroplast lipid transport"/>
    <property type="evidence" value="ECO:0007669"/>
    <property type="project" value="InterPro"/>
</dbReference>
<feature type="region of interest" description="Disordered" evidence="1">
    <location>
        <begin position="459"/>
        <end position="484"/>
    </location>
</feature>
<feature type="compositionally biased region" description="Acidic residues" evidence="1">
    <location>
        <begin position="184"/>
        <end position="196"/>
    </location>
</feature>
<dbReference type="InterPro" id="IPR044160">
    <property type="entry name" value="TGD4-like"/>
</dbReference>
<evidence type="ECO:0000313" key="2">
    <source>
        <dbReference type="EMBL" id="GBF99702.1"/>
    </source>
</evidence>
<name>A0A2V0PKY6_9CHLO</name>
<proteinExistence type="predicted"/>
<feature type="compositionally biased region" description="Basic residues" evidence="1">
    <location>
        <begin position="169"/>
        <end position="179"/>
    </location>
</feature>
<dbReference type="GO" id="GO:0070300">
    <property type="term" value="F:phosphatidic acid binding"/>
    <property type="evidence" value="ECO:0007669"/>
    <property type="project" value="InterPro"/>
</dbReference>
<evidence type="ECO:0000256" key="1">
    <source>
        <dbReference type="SAM" id="MobiDB-lite"/>
    </source>
</evidence>
<dbReference type="AlphaFoldDB" id="A0A2V0PKY6"/>
<dbReference type="PANTHER" id="PTHR34954:SF3">
    <property type="entry name" value="EXPRESSED PROTEIN"/>
    <property type="match status" value="1"/>
</dbReference>
<dbReference type="InParanoid" id="A0A2V0PKY6"/>
<dbReference type="GO" id="GO:0034196">
    <property type="term" value="P:acylglycerol transport"/>
    <property type="evidence" value="ECO:0007669"/>
    <property type="project" value="InterPro"/>
</dbReference>
<reference evidence="2 3" key="1">
    <citation type="journal article" date="2018" name="Sci. Rep.">
        <title>Raphidocelis subcapitata (=Pseudokirchneriella subcapitata) provides an insight into genome evolution and environmental adaptations in the Sphaeropleales.</title>
        <authorList>
            <person name="Suzuki S."/>
            <person name="Yamaguchi H."/>
            <person name="Nakajima N."/>
            <person name="Kawachi M."/>
        </authorList>
    </citation>
    <scope>NUCLEOTIDE SEQUENCE [LARGE SCALE GENOMIC DNA]</scope>
    <source>
        <strain evidence="2 3">NIES-35</strain>
    </source>
</reference>
<feature type="compositionally biased region" description="Basic residues" evidence="1">
    <location>
        <begin position="399"/>
        <end position="408"/>
    </location>
</feature>
<organism evidence="2 3">
    <name type="scientific">Raphidocelis subcapitata</name>
    <dbReference type="NCBI Taxonomy" id="307507"/>
    <lineage>
        <taxon>Eukaryota</taxon>
        <taxon>Viridiplantae</taxon>
        <taxon>Chlorophyta</taxon>
        <taxon>core chlorophytes</taxon>
        <taxon>Chlorophyceae</taxon>
        <taxon>CS clade</taxon>
        <taxon>Sphaeropleales</taxon>
        <taxon>Selenastraceae</taxon>
        <taxon>Raphidocelis</taxon>
    </lineage>
</organism>
<feature type="region of interest" description="Disordered" evidence="1">
    <location>
        <begin position="328"/>
        <end position="433"/>
    </location>
</feature>